<dbReference type="STRING" id="39692.BST38_22895"/>
<dbReference type="InterPro" id="IPR013325">
    <property type="entry name" value="RNA_pol_sigma_r2"/>
</dbReference>
<dbReference type="Proteomes" id="UP000252008">
    <property type="component" value="Unassembled WGS sequence"/>
</dbReference>
<keyword evidence="5 6" id="KW-0804">Transcription</keyword>
<dbReference type="RefSeq" id="WP_083145777.1">
    <property type="nucleotide sequence ID" value="NZ_MVID01000026.1"/>
</dbReference>
<dbReference type="CDD" id="cd06171">
    <property type="entry name" value="Sigma70_r4"/>
    <property type="match status" value="1"/>
</dbReference>
<dbReference type="InterPro" id="IPR014284">
    <property type="entry name" value="RNA_pol_sigma-70_dom"/>
</dbReference>
<dbReference type="SUPFAM" id="SSF88946">
    <property type="entry name" value="Sigma2 domain of RNA polymerase sigma factors"/>
    <property type="match status" value="1"/>
</dbReference>
<evidence type="ECO:0000256" key="4">
    <source>
        <dbReference type="ARBA" id="ARBA00023125"/>
    </source>
</evidence>
<reference evidence="9 10" key="1">
    <citation type="submission" date="2018-05" db="EMBL/GenBank/DDBJ databases">
        <authorList>
            <consortium name="IHU Genomes"/>
        </authorList>
    </citation>
    <scope>NUCLEOTIDE SEQUENCE [LARGE SCALE GENOMIC DNA]</scope>
    <source>
        <strain evidence="9 10">P7335</strain>
    </source>
</reference>
<dbReference type="EMBL" id="UEGS01000001">
    <property type="protein sequence ID" value="SRX80532.1"/>
    <property type="molecule type" value="Genomic_DNA"/>
</dbReference>
<dbReference type="Gene3D" id="1.10.10.10">
    <property type="entry name" value="Winged helix-like DNA-binding domain superfamily/Winged helix DNA-binding domain"/>
    <property type="match status" value="1"/>
</dbReference>
<evidence type="ECO:0000256" key="3">
    <source>
        <dbReference type="ARBA" id="ARBA00023082"/>
    </source>
</evidence>
<dbReference type="SUPFAM" id="SSF88659">
    <property type="entry name" value="Sigma3 and sigma4 domains of RNA polymerase sigma factors"/>
    <property type="match status" value="1"/>
</dbReference>
<dbReference type="AlphaFoldDB" id="A0A375YHC7"/>
<evidence type="ECO:0000256" key="6">
    <source>
        <dbReference type="RuleBase" id="RU000716"/>
    </source>
</evidence>
<evidence type="ECO:0000259" key="8">
    <source>
        <dbReference type="Pfam" id="PF08281"/>
    </source>
</evidence>
<dbReference type="GO" id="GO:0006352">
    <property type="term" value="P:DNA-templated transcription initiation"/>
    <property type="evidence" value="ECO:0007669"/>
    <property type="project" value="InterPro"/>
</dbReference>
<organism evidence="9 10">
    <name type="scientific">Mycolicibacterium parafortuitum</name>
    <name type="common">Mycobacterium parafortuitum</name>
    <dbReference type="NCBI Taxonomy" id="39692"/>
    <lineage>
        <taxon>Bacteria</taxon>
        <taxon>Bacillati</taxon>
        <taxon>Actinomycetota</taxon>
        <taxon>Actinomycetes</taxon>
        <taxon>Mycobacteriales</taxon>
        <taxon>Mycobacteriaceae</taxon>
        <taxon>Mycolicibacterium</taxon>
    </lineage>
</organism>
<dbReference type="GO" id="GO:0003677">
    <property type="term" value="F:DNA binding"/>
    <property type="evidence" value="ECO:0007669"/>
    <property type="project" value="UniProtKB-KW"/>
</dbReference>
<evidence type="ECO:0000256" key="2">
    <source>
        <dbReference type="ARBA" id="ARBA00023015"/>
    </source>
</evidence>
<evidence type="ECO:0000256" key="1">
    <source>
        <dbReference type="ARBA" id="ARBA00010641"/>
    </source>
</evidence>
<dbReference type="PANTHER" id="PTHR43133:SF59">
    <property type="entry name" value="ECF RNA POLYMERASE SIGMA FACTOR SIGR"/>
    <property type="match status" value="1"/>
</dbReference>
<keyword evidence="3 6" id="KW-0731">Sigma factor</keyword>
<comment type="similarity">
    <text evidence="1 6">Belongs to the sigma-70 factor family. ECF subfamily.</text>
</comment>
<evidence type="ECO:0000313" key="10">
    <source>
        <dbReference type="Proteomes" id="UP000252008"/>
    </source>
</evidence>
<evidence type="ECO:0000259" key="7">
    <source>
        <dbReference type="Pfam" id="PF04542"/>
    </source>
</evidence>
<dbReference type="Gene3D" id="1.10.1740.10">
    <property type="match status" value="1"/>
</dbReference>
<evidence type="ECO:0000256" key="5">
    <source>
        <dbReference type="ARBA" id="ARBA00023163"/>
    </source>
</evidence>
<dbReference type="InterPro" id="IPR013324">
    <property type="entry name" value="RNA_pol_sigma_r3/r4-like"/>
</dbReference>
<dbReference type="Pfam" id="PF04542">
    <property type="entry name" value="Sigma70_r2"/>
    <property type="match status" value="1"/>
</dbReference>
<keyword evidence="2 6" id="KW-0805">Transcription regulation</keyword>
<proteinExistence type="inferred from homology"/>
<keyword evidence="10" id="KW-1185">Reference proteome</keyword>
<keyword evidence="4 6" id="KW-0238">DNA-binding</keyword>
<evidence type="ECO:0000313" key="9">
    <source>
        <dbReference type="EMBL" id="SRX80532.1"/>
    </source>
</evidence>
<gene>
    <name evidence="9" type="ORF">MPP7335_02275</name>
</gene>
<sequence length="182" mass="20444">MPEGTDELHARFLREAVPLADRLAARALSLTRDRHDAEDLLQETMLFAYNGFHSYQDGTNLRAWLMRIMHNRWVSQCRRRASRPETSVGDFTDDSWGDAVAVPSAETSAMAAMFDGDLHTALMGLQDDTRTVVFYVYFADLPHQQVARLLGVPAGTVMSRAHRGRRQLRATLADLARRVSAA</sequence>
<dbReference type="GO" id="GO:0016987">
    <property type="term" value="F:sigma factor activity"/>
    <property type="evidence" value="ECO:0007669"/>
    <property type="project" value="UniProtKB-KW"/>
</dbReference>
<dbReference type="Pfam" id="PF08281">
    <property type="entry name" value="Sigma70_r4_2"/>
    <property type="match status" value="1"/>
</dbReference>
<accession>A0A375YHC7</accession>
<feature type="domain" description="RNA polymerase sigma factor 70 region 4 type 2" evidence="8">
    <location>
        <begin position="117"/>
        <end position="168"/>
    </location>
</feature>
<dbReference type="InterPro" id="IPR000838">
    <property type="entry name" value="RNA_pol_sigma70_ECF_CS"/>
</dbReference>
<dbReference type="PROSITE" id="PS01063">
    <property type="entry name" value="SIGMA70_ECF"/>
    <property type="match status" value="1"/>
</dbReference>
<dbReference type="InterPro" id="IPR007627">
    <property type="entry name" value="RNA_pol_sigma70_r2"/>
</dbReference>
<protein>
    <recommendedName>
        <fullName evidence="6">RNA polymerase sigma factor</fullName>
    </recommendedName>
</protein>
<dbReference type="GO" id="GO:0006950">
    <property type="term" value="P:response to stress"/>
    <property type="evidence" value="ECO:0007669"/>
    <property type="project" value="UniProtKB-ARBA"/>
</dbReference>
<name>A0A375YHC7_MYCPF</name>
<dbReference type="InterPro" id="IPR013249">
    <property type="entry name" value="RNA_pol_sigma70_r4_t2"/>
</dbReference>
<dbReference type="InterPro" id="IPR036388">
    <property type="entry name" value="WH-like_DNA-bd_sf"/>
</dbReference>
<dbReference type="PANTHER" id="PTHR43133">
    <property type="entry name" value="RNA POLYMERASE ECF-TYPE SIGMA FACTO"/>
    <property type="match status" value="1"/>
</dbReference>
<feature type="domain" description="RNA polymerase sigma-70 region 2" evidence="7">
    <location>
        <begin position="21"/>
        <end position="81"/>
    </location>
</feature>
<dbReference type="InterPro" id="IPR039425">
    <property type="entry name" value="RNA_pol_sigma-70-like"/>
</dbReference>
<dbReference type="NCBIfam" id="TIGR02937">
    <property type="entry name" value="sigma70-ECF"/>
    <property type="match status" value="1"/>
</dbReference>